<evidence type="ECO:0000313" key="1">
    <source>
        <dbReference type="EMBL" id="MFB8772862.1"/>
    </source>
</evidence>
<organism evidence="1 2">
    <name type="scientific">Streptomyces broussonetiae</name>
    <dbReference type="NCBI Taxonomy" id="2686304"/>
    <lineage>
        <taxon>Bacteria</taxon>
        <taxon>Bacillati</taxon>
        <taxon>Actinomycetota</taxon>
        <taxon>Actinomycetes</taxon>
        <taxon>Kitasatosporales</taxon>
        <taxon>Streptomycetaceae</taxon>
        <taxon>Streptomyces</taxon>
    </lineage>
</organism>
<dbReference type="NCBIfam" id="TIGR04267">
    <property type="entry name" value="mod_HExxH"/>
    <property type="match status" value="1"/>
</dbReference>
<sequence length="610" mass="65636">MTRYRLSTADFDALVGGGGTPATLRRVRDGERSHRLLLFDLFLDLAHDRPEASGPLPPVDTAWQLLRAAEARDPAGVGELLLAPETGLWLAATLRRLTGAVDAEAPLWVDTGQFHALAAAAAVRAGLDCTLTVPTRQGTVWLPSLGRAVTKGAVRPWGTARVSCTRGELTVRIGDRTVRVAPDHGTQSAHWQPARALTLPIRGEPTTVLLDDLGTHRIDPAATAGPPRRLPGREAQEWEALLRDAAVLLEETDPQSAIDAAVLLRSIEPLPPPETARAVSATSGDGVGRFAATMPPDALQLAAVVAHEIQHSKLGALMHLYALYEPGDDSLCYAPWRDDPRPVRGLLQGIYAFTGVARFWRGRALHPDTPGAEADAAHFEYGLWRRQLLRVFPELRDHAGLTDLGRRTVQRLSETVLSWSGPPRSGSAYAMAEDAADHHAACWRLYHVVPDRAAVTALARAWPGSPRTSGQGAPGRVLSNPRVSRLDTLACLYRTGLRDRAALERIGDDPAALQALVPGARPAELLHVLGDGEGAVKLAVTALQEREDDPEPLWAGLLIALRALGYEAAGPVLERPELAHAVYQELDRTGRATPDPVTFVGWLSGRVSGD</sequence>
<dbReference type="InterPro" id="IPR026337">
    <property type="entry name" value="AKG_HExxH"/>
</dbReference>
<protein>
    <submittedName>
        <fullName evidence="1">HEXXH motif domain-containing protein</fullName>
    </submittedName>
</protein>
<dbReference type="RefSeq" id="WP_376731769.1">
    <property type="nucleotide sequence ID" value="NZ_JAYMRP010000006.1"/>
</dbReference>
<dbReference type="Proteomes" id="UP001585080">
    <property type="component" value="Unassembled WGS sequence"/>
</dbReference>
<reference evidence="1 2" key="1">
    <citation type="submission" date="2024-01" db="EMBL/GenBank/DDBJ databases">
        <title>Genome mining of biosynthetic gene clusters to explore secondary metabolites of Streptomyces sp.</title>
        <authorList>
            <person name="Baig A."/>
            <person name="Ajitkumar Shintre N."/>
            <person name="Kumar H."/>
            <person name="Anbarasu A."/>
            <person name="Ramaiah S."/>
        </authorList>
    </citation>
    <scope>NUCLEOTIDE SEQUENCE [LARGE SCALE GENOMIC DNA]</scope>
    <source>
        <strain evidence="1 2">A57</strain>
    </source>
</reference>
<evidence type="ECO:0000313" key="2">
    <source>
        <dbReference type="Proteomes" id="UP001585080"/>
    </source>
</evidence>
<name>A0ABV5E7P5_9ACTN</name>
<gene>
    <name evidence="1" type="ORF">VSS16_08960</name>
</gene>
<proteinExistence type="predicted"/>
<keyword evidence="2" id="KW-1185">Reference proteome</keyword>
<comment type="caution">
    <text evidence="1">The sequence shown here is derived from an EMBL/GenBank/DDBJ whole genome shotgun (WGS) entry which is preliminary data.</text>
</comment>
<dbReference type="EMBL" id="JAYMRP010000006">
    <property type="protein sequence ID" value="MFB8772862.1"/>
    <property type="molecule type" value="Genomic_DNA"/>
</dbReference>
<accession>A0ABV5E7P5</accession>